<name>C6HU87_9BACT</name>
<keyword evidence="2" id="KW-1185">Reference proteome</keyword>
<organism evidence="1 2">
    <name type="scientific">Leptospirillum ferrodiazotrophum</name>
    <dbReference type="NCBI Taxonomy" id="412449"/>
    <lineage>
        <taxon>Bacteria</taxon>
        <taxon>Pseudomonadati</taxon>
        <taxon>Nitrospirota</taxon>
        <taxon>Nitrospiria</taxon>
        <taxon>Nitrospirales</taxon>
        <taxon>Nitrospiraceae</taxon>
        <taxon>Leptospirillum</taxon>
    </lineage>
</organism>
<protein>
    <recommendedName>
        <fullName evidence="3">SAM-dependent methyltransferase</fullName>
    </recommendedName>
</protein>
<evidence type="ECO:0008006" key="3">
    <source>
        <dbReference type="Google" id="ProtNLM"/>
    </source>
</evidence>
<evidence type="ECO:0000313" key="1">
    <source>
        <dbReference type="EMBL" id="EES53820.1"/>
    </source>
</evidence>
<dbReference type="EMBL" id="GG693853">
    <property type="protein sequence ID" value="EES53820.1"/>
    <property type="molecule type" value="Genomic_DNA"/>
</dbReference>
<dbReference type="Proteomes" id="UP000009374">
    <property type="component" value="Unassembled WGS sequence"/>
</dbReference>
<evidence type="ECO:0000313" key="2">
    <source>
        <dbReference type="Proteomes" id="UP000009374"/>
    </source>
</evidence>
<proteinExistence type="predicted"/>
<accession>C6HU87</accession>
<dbReference type="AlphaFoldDB" id="C6HU87"/>
<reference evidence="1 2" key="1">
    <citation type="journal article" date="2009" name="Appl. Environ. Microbiol.">
        <title>Community genomic and proteomic analyses of chemoautotrophic iron-oxidizing "Leptospirillum rubarum" (Group II) and "Leptospirillum ferrodiazotrophum" (Group III) bacteria in acid mine drainage biofilms.</title>
        <authorList>
            <person name="Goltsman D.S."/>
            <person name="Denef V.J."/>
            <person name="Singer S.W."/>
            <person name="VerBerkmoes N.C."/>
            <person name="Lefsrud M."/>
            <person name="Mueller R.S."/>
            <person name="Dick G.J."/>
            <person name="Sun C.L."/>
            <person name="Wheeler K.E."/>
            <person name="Zemla A."/>
            <person name="Baker B.J."/>
            <person name="Hauser L."/>
            <person name="Land M."/>
            <person name="Shah M.B."/>
            <person name="Thelen M.P."/>
            <person name="Hettich R.L."/>
            <person name="Banfield J.F."/>
        </authorList>
    </citation>
    <scope>NUCLEOTIDE SEQUENCE [LARGE SCALE GENOMIC DNA]</scope>
</reference>
<sequence length="230" mass="26726">MAFRLEEVVPWGRSFEEYQAMFALSDKDLSGRILGCADGPASFNAGLTKRGGKIASADPLYRFSREEIRNRIDQVFENVLGETRKNAHEFVWETIPSVEVLGRTRREAMDDFLDDYPEGLDAERYIDASLPELPFREKEFDLALCSHYLFLYSPHLSHDFHLRSIRELCRVAREVRIFPLLELGAVPSRHLDEIYKKLQEQEYTVSIIPVEYEFQRGGNRMMKVRNDATV</sequence>
<gene>
    <name evidence="1" type="ORF">UBAL3_48660033</name>
</gene>